<organism evidence="3 4">
    <name type="scientific">Faecalitalea cylindroides</name>
    <dbReference type="NCBI Taxonomy" id="39483"/>
    <lineage>
        <taxon>Bacteria</taxon>
        <taxon>Bacillati</taxon>
        <taxon>Bacillota</taxon>
        <taxon>Erysipelotrichia</taxon>
        <taxon>Erysipelotrichales</taxon>
        <taxon>Erysipelotrichaceae</taxon>
        <taxon>Faecalitalea</taxon>
    </lineage>
</organism>
<evidence type="ECO:0000313" key="4">
    <source>
        <dbReference type="Proteomes" id="UP000195447"/>
    </source>
</evidence>
<comment type="caution">
    <text evidence="3">The sequence shown here is derived from an EMBL/GenBank/DDBJ whole genome shotgun (WGS) entry which is preliminary data.</text>
</comment>
<dbReference type="PANTHER" id="PTHR43022">
    <property type="entry name" value="PROTEIN SMF"/>
    <property type="match status" value="1"/>
</dbReference>
<dbReference type="InterPro" id="IPR057666">
    <property type="entry name" value="DrpA_SLOG"/>
</dbReference>
<name>A0A1Y4M137_9FIRM</name>
<evidence type="ECO:0000256" key="1">
    <source>
        <dbReference type="ARBA" id="ARBA00006525"/>
    </source>
</evidence>
<dbReference type="InterPro" id="IPR003488">
    <property type="entry name" value="DprA"/>
</dbReference>
<comment type="similarity">
    <text evidence="1">Belongs to the DprA/Smf family.</text>
</comment>
<accession>A0A1Y4M137</accession>
<dbReference type="Gene3D" id="3.40.50.450">
    <property type="match status" value="1"/>
</dbReference>
<gene>
    <name evidence="3" type="ORF">B5F14_06185</name>
</gene>
<protein>
    <submittedName>
        <fullName evidence="3">DNA processing protein DprA</fullName>
    </submittedName>
</protein>
<evidence type="ECO:0000259" key="2">
    <source>
        <dbReference type="Pfam" id="PF02481"/>
    </source>
</evidence>
<evidence type="ECO:0000313" key="3">
    <source>
        <dbReference type="EMBL" id="OUP60352.1"/>
    </source>
</evidence>
<dbReference type="GO" id="GO:0009294">
    <property type="term" value="P:DNA-mediated transformation"/>
    <property type="evidence" value="ECO:0007669"/>
    <property type="project" value="InterPro"/>
</dbReference>
<keyword evidence="4" id="KW-1185">Reference proteome</keyword>
<dbReference type="PANTHER" id="PTHR43022:SF1">
    <property type="entry name" value="PROTEIN SMF"/>
    <property type="match status" value="1"/>
</dbReference>
<feature type="domain" description="Smf/DprA SLOG" evidence="2">
    <location>
        <begin position="41"/>
        <end position="241"/>
    </location>
</feature>
<dbReference type="EMBL" id="NFKM01000010">
    <property type="protein sequence ID" value="OUP60352.1"/>
    <property type="molecule type" value="Genomic_DNA"/>
</dbReference>
<proteinExistence type="inferred from homology"/>
<dbReference type="AlphaFoldDB" id="A0A1Y4M137"/>
<dbReference type="Pfam" id="PF02481">
    <property type="entry name" value="DNA_processg_A"/>
    <property type="match status" value="1"/>
</dbReference>
<dbReference type="RefSeq" id="WP_087158678.1">
    <property type="nucleotide sequence ID" value="NZ_NFKM01000010.1"/>
</dbReference>
<dbReference type="Proteomes" id="UP000195447">
    <property type="component" value="Unassembled WGS sequence"/>
</dbReference>
<dbReference type="SUPFAM" id="SSF102405">
    <property type="entry name" value="MCP/YpsA-like"/>
    <property type="match status" value="1"/>
</dbReference>
<reference evidence="4" key="1">
    <citation type="submission" date="2017-04" db="EMBL/GenBank/DDBJ databases">
        <title>Function of individual gut microbiota members based on whole genome sequencing of pure cultures obtained from chicken caecum.</title>
        <authorList>
            <person name="Medvecky M."/>
            <person name="Cejkova D."/>
            <person name="Polansky O."/>
            <person name="Karasova D."/>
            <person name="Kubasova T."/>
            <person name="Cizek A."/>
            <person name="Rychlik I."/>
        </authorList>
    </citation>
    <scope>NUCLEOTIDE SEQUENCE [LARGE SCALE GENOMIC DNA]</scope>
    <source>
        <strain evidence="4">An178</strain>
    </source>
</reference>
<sequence>MNEMRKAILYYAIKYQGDWNKIGQAIRSKESFQEIKISESYVTIIDESYPLSFRQLRFPPWIIFYRGNYDLLKKRCVGIVGARNCSQKAIENATLVSQRLKQRYCIVSGLAKGIDATSHWASLDKDTIGIIGCGIDRIYPYVNKELFLKMYATQLVISEYPPGVAPYARNFPWRNRLIAALSESLIVIEATIKSGTMLTVNEMLELSKPVYCLPTAFNDVRYQGCNYLISQGANILSSEKELEYL</sequence>